<gene>
    <name evidence="1" type="ORF">GXY80_08010</name>
</gene>
<name>A0A971M3V5_9BACT</name>
<protein>
    <submittedName>
        <fullName evidence="1">Uncharacterized protein</fullName>
    </submittedName>
</protein>
<organism evidence="1 2">
    <name type="scientific">Syntrophorhabdus aromaticivorans</name>
    <dbReference type="NCBI Taxonomy" id="328301"/>
    <lineage>
        <taxon>Bacteria</taxon>
        <taxon>Pseudomonadati</taxon>
        <taxon>Thermodesulfobacteriota</taxon>
        <taxon>Syntrophorhabdia</taxon>
        <taxon>Syntrophorhabdales</taxon>
        <taxon>Syntrophorhabdaceae</taxon>
        <taxon>Syntrophorhabdus</taxon>
    </lineage>
</organism>
<reference evidence="1" key="2">
    <citation type="submission" date="2020-01" db="EMBL/GenBank/DDBJ databases">
        <authorList>
            <person name="Campanaro S."/>
        </authorList>
    </citation>
    <scope>NUCLEOTIDE SEQUENCE</scope>
    <source>
        <strain evidence="1">AS06rmzACSIP_7</strain>
    </source>
</reference>
<sequence length="285" mass="32502">MNNGGKAGCGCLIFILIVVMVATGVFMHPLTLRFIANQFRYEDKIFPSSAIFVPRFQEDKAGELYVEAFRDYWAGNGKVIWIEDEKILGMSIIEMIHRMAKARNVREDAVRRLEVGSEQGADIVRIKERFERLGCTKVIILVPEYASRRFHLLYDSSGDDGRTIFLVKPVSVSYFKKETWWKDPMSRHVLANEIRAAGSYFLRRFTGGSKGREGQERRDGRDERQKGLLTRMSTDGLRIKADEGMFVSAIAIDRAMAFTPCRFAVWCPCRLKSAWGLTGYGRSIS</sequence>
<evidence type="ECO:0000313" key="2">
    <source>
        <dbReference type="Proteomes" id="UP000777265"/>
    </source>
</evidence>
<accession>A0A971M3V5</accession>
<dbReference type="AlphaFoldDB" id="A0A971M3V5"/>
<dbReference type="EMBL" id="JAAYEE010000130">
    <property type="protein sequence ID" value="NLW35410.1"/>
    <property type="molecule type" value="Genomic_DNA"/>
</dbReference>
<dbReference type="Proteomes" id="UP000777265">
    <property type="component" value="Unassembled WGS sequence"/>
</dbReference>
<comment type="caution">
    <text evidence="1">The sequence shown here is derived from an EMBL/GenBank/DDBJ whole genome shotgun (WGS) entry which is preliminary data.</text>
</comment>
<evidence type="ECO:0000313" key="1">
    <source>
        <dbReference type="EMBL" id="NLW35410.1"/>
    </source>
</evidence>
<proteinExistence type="predicted"/>
<reference evidence="1" key="1">
    <citation type="journal article" date="2020" name="Biotechnol. Biofuels">
        <title>New insights from the biogas microbiome by comprehensive genome-resolved metagenomics of nearly 1600 species originating from multiple anaerobic digesters.</title>
        <authorList>
            <person name="Campanaro S."/>
            <person name="Treu L."/>
            <person name="Rodriguez-R L.M."/>
            <person name="Kovalovszki A."/>
            <person name="Ziels R.M."/>
            <person name="Maus I."/>
            <person name="Zhu X."/>
            <person name="Kougias P.G."/>
            <person name="Basile A."/>
            <person name="Luo G."/>
            <person name="Schluter A."/>
            <person name="Konstantinidis K.T."/>
            <person name="Angelidaki I."/>
        </authorList>
    </citation>
    <scope>NUCLEOTIDE SEQUENCE</scope>
    <source>
        <strain evidence="1">AS06rmzACSIP_7</strain>
    </source>
</reference>